<accession>A0A379PPU1</accession>
<dbReference type="InterPro" id="IPR010852">
    <property type="entry name" value="ABATE"/>
</dbReference>
<evidence type="ECO:0000313" key="3">
    <source>
        <dbReference type="Proteomes" id="UP000254569"/>
    </source>
</evidence>
<dbReference type="AlphaFoldDB" id="A0A379PPU1"/>
<dbReference type="SUPFAM" id="SSF160904">
    <property type="entry name" value="Jann2411-like"/>
    <property type="match status" value="1"/>
</dbReference>
<dbReference type="PANTHER" id="PTHR35525">
    <property type="entry name" value="BLL6575 PROTEIN"/>
    <property type="match status" value="1"/>
</dbReference>
<dbReference type="InterPro" id="IPR021005">
    <property type="entry name" value="Znf_CGNR"/>
</dbReference>
<evidence type="ECO:0000313" key="2">
    <source>
        <dbReference type="EMBL" id="SUF09299.1"/>
    </source>
</evidence>
<sequence length="206" mass="22332">MTRQPHPSPTAPVSGEPLALELVNTTYIDGGLRGHRVDALTTTDQLTAWAGEHAGQFSDELPAVLVERACTPRTHEQFLSLREALRSCLQSVVEHAVPNGDSLAVINGFSRYSGSRLEISPGNPVVVTRRWQVDDPWLIALGEVASDACRLLMPDLIGQVRACPAPGCILFFVKSHPRREWCSPVCGNRARVARHARAGRTAPGTA</sequence>
<feature type="domain" description="Zinc finger CGNR" evidence="1">
    <location>
        <begin position="160"/>
        <end position="196"/>
    </location>
</feature>
<dbReference type="Pfam" id="PF11706">
    <property type="entry name" value="zf-CGNR"/>
    <property type="match status" value="1"/>
</dbReference>
<organism evidence="2 3">
    <name type="scientific">Rhodococcus gordoniae</name>
    <dbReference type="NCBI Taxonomy" id="223392"/>
    <lineage>
        <taxon>Bacteria</taxon>
        <taxon>Bacillati</taxon>
        <taxon>Actinomycetota</taxon>
        <taxon>Actinomycetes</taxon>
        <taxon>Mycobacteriales</taxon>
        <taxon>Nocardiaceae</taxon>
        <taxon>Rhodococcus</taxon>
    </lineage>
</organism>
<dbReference type="PANTHER" id="PTHR35525:SF3">
    <property type="entry name" value="BLL6575 PROTEIN"/>
    <property type="match status" value="1"/>
</dbReference>
<evidence type="ECO:0000259" key="1">
    <source>
        <dbReference type="Pfam" id="PF11706"/>
    </source>
</evidence>
<dbReference type="Gene3D" id="1.10.3300.10">
    <property type="entry name" value="Jann2411-like domain"/>
    <property type="match status" value="1"/>
</dbReference>
<reference evidence="2 3" key="1">
    <citation type="submission" date="2018-06" db="EMBL/GenBank/DDBJ databases">
        <authorList>
            <consortium name="Pathogen Informatics"/>
            <person name="Doyle S."/>
        </authorList>
    </citation>
    <scope>NUCLEOTIDE SEQUENCE [LARGE SCALE GENOMIC DNA]</scope>
    <source>
        <strain evidence="2 3">NCTC13296</strain>
    </source>
</reference>
<protein>
    <submittedName>
        <fullName evidence="2">Conserved protein containing a Zn-ribbon-like motif, possibly RNA-binding</fullName>
    </submittedName>
</protein>
<name>A0A379PPU1_9NOCA</name>
<proteinExistence type="predicted"/>
<dbReference type="EMBL" id="UGVI01000003">
    <property type="protein sequence ID" value="SUF09299.1"/>
    <property type="molecule type" value="Genomic_DNA"/>
</dbReference>
<dbReference type="Proteomes" id="UP000254569">
    <property type="component" value="Unassembled WGS sequence"/>
</dbReference>
<keyword evidence="3" id="KW-1185">Reference proteome</keyword>
<dbReference type="InterPro" id="IPR023286">
    <property type="entry name" value="ABATE_dom_sf"/>
</dbReference>
<gene>
    <name evidence="2" type="ORF">NCTC13296_04497</name>
</gene>
<dbReference type="Pfam" id="PF07336">
    <property type="entry name" value="ABATE"/>
    <property type="match status" value="1"/>
</dbReference>